<organism evidence="1 2">
    <name type="scientific">Eretmocerus hayati</name>
    <dbReference type="NCBI Taxonomy" id="131215"/>
    <lineage>
        <taxon>Eukaryota</taxon>
        <taxon>Metazoa</taxon>
        <taxon>Ecdysozoa</taxon>
        <taxon>Arthropoda</taxon>
        <taxon>Hexapoda</taxon>
        <taxon>Insecta</taxon>
        <taxon>Pterygota</taxon>
        <taxon>Neoptera</taxon>
        <taxon>Endopterygota</taxon>
        <taxon>Hymenoptera</taxon>
        <taxon>Apocrita</taxon>
        <taxon>Proctotrupomorpha</taxon>
        <taxon>Chalcidoidea</taxon>
        <taxon>Aphelinidae</taxon>
        <taxon>Aphelininae</taxon>
        <taxon>Eretmocerus</taxon>
    </lineage>
</organism>
<dbReference type="Proteomes" id="UP001239111">
    <property type="component" value="Chromosome 4"/>
</dbReference>
<gene>
    <name evidence="1" type="ORF">QAD02_010365</name>
</gene>
<keyword evidence="2" id="KW-1185">Reference proteome</keyword>
<reference evidence="1" key="1">
    <citation type="submission" date="2023-04" db="EMBL/GenBank/DDBJ databases">
        <title>A chromosome-level genome assembly of the parasitoid wasp Eretmocerus hayati.</title>
        <authorList>
            <person name="Zhong Y."/>
            <person name="Liu S."/>
            <person name="Liu Y."/>
        </authorList>
    </citation>
    <scope>NUCLEOTIDE SEQUENCE</scope>
    <source>
        <strain evidence="1">ZJU_SS_LIU_2023</strain>
    </source>
</reference>
<dbReference type="EMBL" id="CM056744">
    <property type="protein sequence ID" value="KAJ8668702.1"/>
    <property type="molecule type" value="Genomic_DNA"/>
</dbReference>
<accession>A0ACC2NC25</accession>
<protein>
    <submittedName>
        <fullName evidence="1">Uncharacterized protein</fullName>
    </submittedName>
</protein>
<name>A0ACC2NC25_9HYME</name>
<evidence type="ECO:0000313" key="2">
    <source>
        <dbReference type="Proteomes" id="UP001239111"/>
    </source>
</evidence>
<evidence type="ECO:0000313" key="1">
    <source>
        <dbReference type="EMBL" id="KAJ8668702.1"/>
    </source>
</evidence>
<proteinExistence type="predicted"/>
<sequence>MAQDDSELSPADEPTDAVEVSNDGELAKNDEPDQNVVEPASQQQRPNDSWSQSFLAVTKSLIIRAVIIYFISSFFRRPAQNTQTNGSGQAVAPNTAFNLFSNGTEFDLHIYLSESEKFVDFSDPKSKVWTEFGLIYGDWQGGPNGDGSRVFTHKFSPSTNLCNNGSVYLHVYATLSGKSPNPASGSKLYAKEMMSYAKKMLNKYKKIKYQKTHNLLTGHTEASEEEIKKAEIMNQEIVSHWHPNVTVNLVTDQTNWIQGQVPPPLDEYIEFSYNGKFYKPVIFMNDFWNMQRDYQPLNNSVKELELRITYEPLSLFKWQLYAAQTMRNKWTSSILGDTSEEDSDQDTLKETLLETNIYLLGITIGVSILHSVFEFLAFKNDIQFWNNRKSLEGLSVRSVFFNVFQSTVVMLYVFDNETSTLVRISCAIGLAIEIWKINKVVDFKLDRSRRVLGIFPHITFRDKGSYVESSTYEYDKLAFKYLSWALYPLLGGYAIYSLMYLEHKGWYSWVLSMMYGFLLTFGFIMMTPQLFINYKLKSVAHLPWRMMSYKFLNTFIDDIFAFVIKMPTLYRLGCFRDDIIFFIFLYQRWIYKTDLTRVNEFGFTGEMEVQSESSENRKAIESKESSSENKKTK</sequence>
<comment type="caution">
    <text evidence="1">The sequence shown here is derived from an EMBL/GenBank/DDBJ whole genome shotgun (WGS) entry which is preliminary data.</text>
</comment>